<feature type="compositionally biased region" description="Polar residues" evidence="7">
    <location>
        <begin position="1"/>
        <end position="10"/>
    </location>
</feature>
<comment type="catalytic activity">
    <reaction evidence="1 6">
        <text>6-phospho-D-glucono-1,5-lactone + H2O = 6-phospho-D-gluconate + H(+)</text>
        <dbReference type="Rhea" id="RHEA:12556"/>
        <dbReference type="ChEBI" id="CHEBI:15377"/>
        <dbReference type="ChEBI" id="CHEBI:15378"/>
        <dbReference type="ChEBI" id="CHEBI:57955"/>
        <dbReference type="ChEBI" id="CHEBI:58759"/>
        <dbReference type="EC" id="3.1.1.31"/>
    </reaction>
</comment>
<dbReference type="OrthoDB" id="432544at2759"/>
<gene>
    <name evidence="9" type="ORF">Glove_172g58</name>
</gene>
<accession>A0A397IPE4</accession>
<evidence type="ECO:0000313" key="10">
    <source>
        <dbReference type="Proteomes" id="UP000266861"/>
    </source>
</evidence>
<dbReference type="GO" id="GO:0005975">
    <property type="term" value="P:carbohydrate metabolic process"/>
    <property type="evidence" value="ECO:0007669"/>
    <property type="project" value="UniProtKB-UniRule"/>
</dbReference>
<dbReference type="InterPro" id="IPR037171">
    <property type="entry name" value="NagB/RpiA_transferase-like"/>
</dbReference>
<dbReference type="PANTHER" id="PTHR11054">
    <property type="entry name" value="6-PHOSPHOGLUCONOLACTONASE"/>
    <property type="match status" value="1"/>
</dbReference>
<comment type="pathway">
    <text evidence="2 6">Carbohydrate degradation; pentose phosphate pathway; D-ribulose 5-phosphate from D-glucose 6-phosphate (oxidative stage): step 2/3.</text>
</comment>
<protein>
    <recommendedName>
        <fullName evidence="4 6">6-phosphogluconolactonase</fullName>
        <shortName evidence="6">6PGL</shortName>
        <ecNumber evidence="4 6">3.1.1.31</ecNumber>
    </recommendedName>
</protein>
<dbReference type="Pfam" id="PF01182">
    <property type="entry name" value="Glucosamine_iso"/>
    <property type="match status" value="1"/>
</dbReference>
<dbReference type="Gene3D" id="3.40.50.1360">
    <property type="match status" value="1"/>
</dbReference>
<dbReference type="AlphaFoldDB" id="A0A397IPE4"/>
<evidence type="ECO:0000256" key="5">
    <source>
        <dbReference type="ARBA" id="ARBA00022801"/>
    </source>
</evidence>
<dbReference type="SUPFAM" id="SSF100950">
    <property type="entry name" value="NagB/RpiA/CoA transferase-like"/>
    <property type="match status" value="1"/>
</dbReference>
<evidence type="ECO:0000256" key="3">
    <source>
        <dbReference type="ARBA" id="ARBA00010662"/>
    </source>
</evidence>
<keyword evidence="10" id="KW-1185">Reference proteome</keyword>
<dbReference type="NCBIfam" id="TIGR01198">
    <property type="entry name" value="pgl"/>
    <property type="match status" value="1"/>
</dbReference>
<reference evidence="9 10" key="1">
    <citation type="submission" date="2018-08" db="EMBL/GenBank/DDBJ databases">
        <title>Genome and evolution of the arbuscular mycorrhizal fungus Diversispora epigaea (formerly Glomus versiforme) and its bacterial endosymbionts.</title>
        <authorList>
            <person name="Sun X."/>
            <person name="Fei Z."/>
            <person name="Harrison M."/>
        </authorList>
    </citation>
    <scope>NUCLEOTIDE SEQUENCE [LARGE SCALE GENOMIC DNA]</scope>
    <source>
        <strain evidence="9 10">IT104</strain>
    </source>
</reference>
<evidence type="ECO:0000256" key="1">
    <source>
        <dbReference type="ARBA" id="ARBA00000832"/>
    </source>
</evidence>
<comment type="function">
    <text evidence="6">Hydrolysis of 6-phosphogluconolactone to 6-phosphogluconate.</text>
</comment>
<dbReference type="InterPro" id="IPR039104">
    <property type="entry name" value="6PGL"/>
</dbReference>
<feature type="domain" description="Glucosamine/galactosamine-6-phosphate isomerase" evidence="8">
    <location>
        <begin position="26"/>
        <end position="272"/>
    </location>
</feature>
<dbReference type="UniPathway" id="UPA00115">
    <property type="reaction ID" value="UER00409"/>
</dbReference>
<evidence type="ECO:0000259" key="8">
    <source>
        <dbReference type="Pfam" id="PF01182"/>
    </source>
</evidence>
<evidence type="ECO:0000256" key="6">
    <source>
        <dbReference type="RuleBase" id="RU365095"/>
    </source>
</evidence>
<comment type="caution">
    <text evidence="9">The sequence shown here is derived from an EMBL/GenBank/DDBJ whole genome shotgun (WGS) entry which is preliminary data.</text>
</comment>
<comment type="similarity">
    <text evidence="3 6">Belongs to the glucosamine/galactosamine-6-phosphate isomerase family. 6-phosphogluconolactonase subfamily.</text>
</comment>
<feature type="region of interest" description="Disordered" evidence="7">
    <location>
        <begin position="1"/>
        <end position="21"/>
    </location>
</feature>
<dbReference type="GO" id="GO:0006098">
    <property type="term" value="P:pentose-phosphate shunt"/>
    <property type="evidence" value="ECO:0007669"/>
    <property type="project" value="UniProtKB-UniPathway"/>
</dbReference>
<organism evidence="9 10">
    <name type="scientific">Diversispora epigaea</name>
    <dbReference type="NCBI Taxonomy" id="1348612"/>
    <lineage>
        <taxon>Eukaryota</taxon>
        <taxon>Fungi</taxon>
        <taxon>Fungi incertae sedis</taxon>
        <taxon>Mucoromycota</taxon>
        <taxon>Glomeromycotina</taxon>
        <taxon>Glomeromycetes</taxon>
        <taxon>Diversisporales</taxon>
        <taxon>Diversisporaceae</taxon>
        <taxon>Diversispora</taxon>
    </lineage>
</organism>
<dbReference type="Proteomes" id="UP000266861">
    <property type="component" value="Unassembled WGS sequence"/>
</dbReference>
<dbReference type="GO" id="GO:0017057">
    <property type="term" value="F:6-phosphogluconolactonase activity"/>
    <property type="evidence" value="ECO:0007669"/>
    <property type="project" value="UniProtKB-UniRule"/>
</dbReference>
<dbReference type="EC" id="3.1.1.31" evidence="4 6"/>
<dbReference type="FunFam" id="3.40.50.1360:FF:000005">
    <property type="entry name" value="6-phosphogluconolactonase"/>
    <property type="match status" value="1"/>
</dbReference>
<evidence type="ECO:0000256" key="4">
    <source>
        <dbReference type="ARBA" id="ARBA00013198"/>
    </source>
</evidence>
<feature type="compositionally biased region" description="Basic and acidic residues" evidence="7">
    <location>
        <begin position="11"/>
        <end position="21"/>
    </location>
</feature>
<sequence>MITQHNTTQTEENKKPLSERTIIKPTAGELSDELADFVVKSYNTAIVTRGRGKFTVGISGGSLPKILAAGLKNVKEKFDWDKWDVFFCDERIVPLDHEDSNYFLCQKELFDHLPIPPERIHVINSDLVEKINSAYKSGETEKGEEFAQEIVDDYEKQLVSVFGFLNPVKYPVFDLLLLGLGPDGHTCSLFPDHPLLEETLWVGYIDNSPKPPSRRITLTLPVINHAHDIVFVATGENKQDILKKILDENNDEDKPSNLPAKLVKPVKGIVYWYLDQSAAAKLNL</sequence>
<dbReference type="EMBL" id="PQFF01000162">
    <property type="protein sequence ID" value="RHZ77805.1"/>
    <property type="molecule type" value="Genomic_DNA"/>
</dbReference>
<proteinExistence type="inferred from homology"/>
<dbReference type="PANTHER" id="PTHR11054:SF0">
    <property type="entry name" value="6-PHOSPHOGLUCONOLACTONASE"/>
    <property type="match status" value="1"/>
</dbReference>
<keyword evidence="5 6" id="KW-0378">Hydrolase</keyword>
<name>A0A397IPE4_9GLOM</name>
<evidence type="ECO:0000313" key="9">
    <source>
        <dbReference type="EMBL" id="RHZ77805.1"/>
    </source>
</evidence>
<dbReference type="CDD" id="cd01400">
    <property type="entry name" value="6PGL"/>
    <property type="match status" value="1"/>
</dbReference>
<dbReference type="STRING" id="1348612.A0A397IPE4"/>
<evidence type="ECO:0000256" key="2">
    <source>
        <dbReference type="ARBA" id="ARBA00004961"/>
    </source>
</evidence>
<evidence type="ECO:0000256" key="7">
    <source>
        <dbReference type="SAM" id="MobiDB-lite"/>
    </source>
</evidence>
<dbReference type="InterPro" id="IPR005900">
    <property type="entry name" value="6-phosphogluconolactonase_DevB"/>
</dbReference>
<dbReference type="InterPro" id="IPR006148">
    <property type="entry name" value="Glc/Gal-6P_isomerase"/>
</dbReference>